<accession>A0ABM8QTP0</accession>
<name>A0ABM8QTP0_9XANT</name>
<dbReference type="Proteomes" id="UP000835287">
    <property type="component" value="Chromosome"/>
</dbReference>
<evidence type="ECO:0000313" key="1">
    <source>
        <dbReference type="EMBL" id="CAE6714559.1"/>
    </source>
</evidence>
<proteinExistence type="predicted"/>
<organism evidence="1 2">
    <name type="scientific">Xanthomonas arboricola pv. corylina</name>
    <dbReference type="NCBI Taxonomy" id="487821"/>
    <lineage>
        <taxon>Bacteria</taxon>
        <taxon>Pseudomonadati</taxon>
        <taxon>Pseudomonadota</taxon>
        <taxon>Gammaproteobacteria</taxon>
        <taxon>Lysobacterales</taxon>
        <taxon>Lysobacteraceae</taxon>
        <taxon>Xanthomonas</taxon>
    </lineage>
</organism>
<gene>
    <name evidence="1" type="ORF">XAC301_07650</name>
</gene>
<evidence type="ECO:0000313" key="2">
    <source>
        <dbReference type="Proteomes" id="UP000835287"/>
    </source>
</evidence>
<dbReference type="EMBL" id="HG992338">
    <property type="protein sequence ID" value="CAE6714568.1"/>
    <property type="molecule type" value="Genomic_DNA"/>
</dbReference>
<keyword evidence="2" id="KW-1185">Reference proteome</keyword>
<sequence length="33" mass="3619">MAAKGALSPVRWTLIVATSWPSSVEHARLLWIA</sequence>
<reference evidence="1 2" key="1">
    <citation type="submission" date="2021-02" db="EMBL/GenBank/DDBJ databases">
        <authorList>
            <person name="Pothier F. J."/>
        </authorList>
    </citation>
    <scope>NUCLEOTIDE SEQUENCE [LARGE SCALE GENOMIC DNA]</scope>
    <source>
        <strain evidence="1 2">301</strain>
    </source>
</reference>
<protein>
    <submittedName>
        <fullName evidence="1">Uncharacterized protein</fullName>
    </submittedName>
</protein>
<dbReference type="EMBL" id="HG992338">
    <property type="protein sequence ID" value="CAE6714559.1"/>
    <property type="molecule type" value="Genomic_DNA"/>
</dbReference>